<comment type="similarity">
    <text evidence="1">Belongs to the reduced folate carrier (RFC) transporter (TC 2.A.48) family.</text>
</comment>
<proteinExistence type="inferred from homology"/>
<dbReference type="GO" id="GO:0098838">
    <property type="term" value="P:folate transmembrane transport"/>
    <property type="evidence" value="ECO:0007669"/>
    <property type="project" value="TreeGrafter"/>
</dbReference>
<dbReference type="PANTHER" id="PTHR10686">
    <property type="entry name" value="FOLATE TRANSPORTER"/>
    <property type="match status" value="1"/>
</dbReference>
<sequence>MVVEDGSGPVDQLAEYLALKEPMAEDPGGEGGDVEAEMVAPAVGSEAGPTTQTSPQSWKWSVIYLCVYGFMASIKPGEPFITPNLLSHEKNFTSEQPHLTLVSHHQQQRQQHLRELAADNATKAERDSMNPREGKPATGSGSPSPWHLCTLSWRESVFVQMLMEVRGMGVTII</sequence>
<evidence type="ECO:0000256" key="2">
    <source>
        <dbReference type="SAM" id="MobiDB-lite"/>
    </source>
</evidence>
<dbReference type="GO" id="GO:0008518">
    <property type="term" value="F:folate:monoatomic anion antiporter activity"/>
    <property type="evidence" value="ECO:0007669"/>
    <property type="project" value="TreeGrafter"/>
</dbReference>
<dbReference type="PANTHER" id="PTHR10686:SF12">
    <property type="entry name" value="REDUCED FOLATE TRANSPORTER"/>
    <property type="match status" value="1"/>
</dbReference>
<accession>A0AA47NRH8</accession>
<dbReference type="GO" id="GO:0016324">
    <property type="term" value="C:apical plasma membrane"/>
    <property type="evidence" value="ECO:0007669"/>
    <property type="project" value="TreeGrafter"/>
</dbReference>
<dbReference type="AlphaFoldDB" id="A0AA47NRH8"/>
<gene>
    <name evidence="3" type="primary">Slc19a1</name>
    <name evidence="3" type="ORF">N1851_028464</name>
</gene>
<dbReference type="InterPro" id="IPR002666">
    <property type="entry name" value="Folate_carrier"/>
</dbReference>
<keyword evidence="4" id="KW-1185">Reference proteome</keyword>
<comment type="caution">
    <text evidence="3">The sequence shown here is derived from an EMBL/GenBank/DDBJ whole genome shotgun (WGS) entry which is preliminary data.</text>
</comment>
<dbReference type="GO" id="GO:0016323">
    <property type="term" value="C:basolateral plasma membrane"/>
    <property type="evidence" value="ECO:0007669"/>
    <property type="project" value="TreeGrafter"/>
</dbReference>
<dbReference type="GO" id="GO:0005542">
    <property type="term" value="F:folic acid binding"/>
    <property type="evidence" value="ECO:0007669"/>
    <property type="project" value="TreeGrafter"/>
</dbReference>
<evidence type="ECO:0000313" key="3">
    <source>
        <dbReference type="EMBL" id="KAK0135666.1"/>
    </source>
</evidence>
<feature type="region of interest" description="Disordered" evidence="2">
    <location>
        <begin position="121"/>
        <end position="143"/>
    </location>
</feature>
<feature type="compositionally biased region" description="Basic and acidic residues" evidence="2">
    <location>
        <begin position="121"/>
        <end position="135"/>
    </location>
</feature>
<organism evidence="3 4">
    <name type="scientific">Merluccius polli</name>
    <name type="common">Benguela hake</name>
    <name type="synonym">Merluccius cadenati</name>
    <dbReference type="NCBI Taxonomy" id="89951"/>
    <lineage>
        <taxon>Eukaryota</taxon>
        <taxon>Metazoa</taxon>
        <taxon>Chordata</taxon>
        <taxon>Craniata</taxon>
        <taxon>Vertebrata</taxon>
        <taxon>Euteleostomi</taxon>
        <taxon>Actinopterygii</taxon>
        <taxon>Neopterygii</taxon>
        <taxon>Teleostei</taxon>
        <taxon>Neoteleostei</taxon>
        <taxon>Acanthomorphata</taxon>
        <taxon>Zeiogadaria</taxon>
        <taxon>Gadariae</taxon>
        <taxon>Gadiformes</taxon>
        <taxon>Gadoidei</taxon>
        <taxon>Merlucciidae</taxon>
        <taxon>Merluccius</taxon>
    </lineage>
</organism>
<dbReference type="Proteomes" id="UP001174136">
    <property type="component" value="Unassembled WGS sequence"/>
</dbReference>
<dbReference type="Pfam" id="PF01770">
    <property type="entry name" value="Folate_carrier"/>
    <property type="match status" value="1"/>
</dbReference>
<name>A0AA47NRH8_MERPO</name>
<protein>
    <submittedName>
        <fullName evidence="3">Folate transporter 1</fullName>
    </submittedName>
</protein>
<evidence type="ECO:0000313" key="4">
    <source>
        <dbReference type="Proteomes" id="UP001174136"/>
    </source>
</evidence>
<reference evidence="3" key="1">
    <citation type="journal article" date="2023" name="Front. Mar. Sci.">
        <title>A new Merluccius polli reference genome to investigate the effects of global change in West African waters.</title>
        <authorList>
            <person name="Mateo J.L."/>
            <person name="Blanco-Fernandez C."/>
            <person name="Garcia-Vazquez E."/>
            <person name="Machado-Schiaffino G."/>
        </authorList>
    </citation>
    <scope>NUCLEOTIDE SEQUENCE</scope>
    <source>
        <strain evidence="3">C29</strain>
        <tissue evidence="3">Fin</tissue>
    </source>
</reference>
<evidence type="ECO:0000256" key="1">
    <source>
        <dbReference type="ARBA" id="ARBA00005773"/>
    </source>
</evidence>
<dbReference type="EMBL" id="JAOPHQ010005412">
    <property type="protein sequence ID" value="KAK0135666.1"/>
    <property type="molecule type" value="Genomic_DNA"/>
</dbReference>